<evidence type="ECO:0000313" key="3">
    <source>
        <dbReference type="Proteomes" id="UP000030764"/>
    </source>
</evidence>
<organism evidence="2">
    <name type="scientific">Trichuris suis</name>
    <name type="common">pig whipworm</name>
    <dbReference type="NCBI Taxonomy" id="68888"/>
    <lineage>
        <taxon>Eukaryota</taxon>
        <taxon>Metazoa</taxon>
        <taxon>Ecdysozoa</taxon>
        <taxon>Nematoda</taxon>
        <taxon>Enoplea</taxon>
        <taxon>Dorylaimia</taxon>
        <taxon>Trichinellida</taxon>
        <taxon>Trichuridae</taxon>
        <taxon>Trichuris</taxon>
    </lineage>
</organism>
<dbReference type="EMBL" id="KL363253">
    <property type="protein sequence ID" value="KFD50470.1"/>
    <property type="molecule type" value="Genomic_DNA"/>
</dbReference>
<protein>
    <recommendedName>
        <fullName evidence="4">Peptidase A2 domain-containing protein</fullName>
    </recommendedName>
</protein>
<evidence type="ECO:0000313" key="2">
    <source>
        <dbReference type="EMBL" id="KFD62356.1"/>
    </source>
</evidence>
<dbReference type="Proteomes" id="UP000030764">
    <property type="component" value="Unassembled WGS sequence"/>
</dbReference>
<dbReference type="PROSITE" id="PS00141">
    <property type="entry name" value="ASP_PROTEASE"/>
    <property type="match status" value="1"/>
</dbReference>
<dbReference type="GO" id="GO:0004190">
    <property type="term" value="F:aspartic-type endopeptidase activity"/>
    <property type="evidence" value="ECO:0007669"/>
    <property type="project" value="InterPro"/>
</dbReference>
<gene>
    <name evidence="1" type="ORF">M513_08697</name>
    <name evidence="2" type="ORF">M514_08697</name>
</gene>
<dbReference type="Proteomes" id="UP000030758">
    <property type="component" value="Unassembled WGS sequence"/>
</dbReference>
<evidence type="ECO:0000313" key="1">
    <source>
        <dbReference type="EMBL" id="KFD50470.1"/>
    </source>
</evidence>
<reference evidence="2 3" key="1">
    <citation type="journal article" date="2014" name="Nat. Genet.">
        <title>Genome and transcriptome of the porcine whipworm Trichuris suis.</title>
        <authorList>
            <person name="Jex A.R."/>
            <person name="Nejsum P."/>
            <person name="Schwarz E.M."/>
            <person name="Hu L."/>
            <person name="Young N.D."/>
            <person name="Hall R.S."/>
            <person name="Korhonen P.K."/>
            <person name="Liao S."/>
            <person name="Thamsborg S."/>
            <person name="Xia J."/>
            <person name="Xu P."/>
            <person name="Wang S."/>
            <person name="Scheerlinck J.P."/>
            <person name="Hofmann A."/>
            <person name="Sternberg P.W."/>
            <person name="Wang J."/>
            <person name="Gasser R.B."/>
        </authorList>
    </citation>
    <scope>NUCLEOTIDE SEQUENCE [LARGE SCALE GENOMIC DNA]</scope>
    <source>
        <strain evidence="2">DCEP-RM93F</strain>
        <strain evidence="1">DCEP-RM93M</strain>
    </source>
</reference>
<name>A0A085MYR0_9BILA</name>
<keyword evidence="3" id="KW-1185">Reference proteome</keyword>
<dbReference type="EMBL" id="KL367597">
    <property type="protein sequence ID" value="KFD62356.1"/>
    <property type="molecule type" value="Genomic_DNA"/>
</dbReference>
<evidence type="ECO:0008006" key="4">
    <source>
        <dbReference type="Google" id="ProtNLM"/>
    </source>
</evidence>
<dbReference type="GO" id="GO:0006508">
    <property type="term" value="P:proteolysis"/>
    <property type="evidence" value="ECO:0007669"/>
    <property type="project" value="InterPro"/>
</dbReference>
<dbReference type="AlphaFoldDB" id="A0A085MYR0"/>
<proteinExistence type="predicted"/>
<sequence length="139" mass="14676">MKVDEVQRRALVDTGSTRCIAYAPCGKSWRKQQIHVTTVSGGQLQCIGMGSVKLQLLQGGQVPVEAVIADKKPLGFDFIIGINGISPPGDVMVNAQGQVHFGTEGDIVVASADAGINVEEKDFVAAYEPTTSTWTTAGE</sequence>
<dbReference type="InterPro" id="IPR001969">
    <property type="entry name" value="Aspartic_peptidase_AS"/>
</dbReference>
<accession>A0A085MYR0</accession>